<dbReference type="InterPro" id="IPR054686">
    <property type="entry name" value="GSU3473-like"/>
</dbReference>
<evidence type="ECO:0000313" key="1">
    <source>
        <dbReference type="EMBL" id="PNU21537.1"/>
    </source>
</evidence>
<reference evidence="1 2" key="1">
    <citation type="journal article" date="2018" name="Genome Announc.">
        <title>Genome Sequence of Geothermobacter sp. HR-1 Iron Reducer from the Loihi Seamount.</title>
        <authorList>
            <person name="Smith H."/>
            <person name="Abuyen K."/>
            <person name="Tremblay J."/>
            <person name="Savalia P."/>
            <person name="Perez-Rodriguez I."/>
            <person name="Emerson D."/>
            <person name="Tully B."/>
            <person name="Amend J."/>
        </authorList>
    </citation>
    <scope>NUCLEOTIDE SEQUENCE [LARGE SCALE GENOMIC DNA]</scope>
    <source>
        <strain evidence="1 2">HR-1</strain>
    </source>
</reference>
<protein>
    <submittedName>
        <fullName evidence="1">Uncharacterized protein</fullName>
    </submittedName>
</protein>
<dbReference type="OrthoDB" id="5405882at2"/>
<dbReference type="Proteomes" id="UP000236340">
    <property type="component" value="Unassembled WGS sequence"/>
</dbReference>
<comment type="caution">
    <text evidence="1">The sequence shown here is derived from an EMBL/GenBank/DDBJ whole genome shotgun (WGS) entry which is preliminary data.</text>
</comment>
<sequence>MMIPVVYPDGRHDFVKPVILDQLLENAAISRFRRADGWVDVATGPLRGRRRVYSFPERRAALRNPTGLQ</sequence>
<gene>
    <name evidence="1" type="ORF">C2E25_01350</name>
</gene>
<name>A0A2K2HE20_9BACT</name>
<organism evidence="1 2">
    <name type="scientific">Geothermobacter hydrogeniphilus</name>
    <dbReference type="NCBI Taxonomy" id="1969733"/>
    <lineage>
        <taxon>Bacteria</taxon>
        <taxon>Pseudomonadati</taxon>
        <taxon>Thermodesulfobacteriota</taxon>
        <taxon>Desulfuromonadia</taxon>
        <taxon>Desulfuromonadales</taxon>
        <taxon>Geothermobacteraceae</taxon>
        <taxon>Geothermobacter</taxon>
    </lineage>
</organism>
<accession>A0A2K2HE20</accession>
<proteinExistence type="predicted"/>
<dbReference type="RefSeq" id="WP_103114022.1">
    <property type="nucleotide sequence ID" value="NZ_PPFX01000002.1"/>
</dbReference>
<dbReference type="EMBL" id="PPFX01000002">
    <property type="protein sequence ID" value="PNU21537.1"/>
    <property type="molecule type" value="Genomic_DNA"/>
</dbReference>
<dbReference type="AlphaFoldDB" id="A0A2K2HE20"/>
<evidence type="ECO:0000313" key="2">
    <source>
        <dbReference type="Proteomes" id="UP000236340"/>
    </source>
</evidence>
<dbReference type="NCBIfam" id="NF045719">
    <property type="entry name" value="GSU3473_fam"/>
    <property type="match status" value="1"/>
</dbReference>